<dbReference type="GO" id="GO:0047617">
    <property type="term" value="F:fatty acyl-CoA hydrolase activity"/>
    <property type="evidence" value="ECO:0007669"/>
    <property type="project" value="TreeGrafter"/>
</dbReference>
<evidence type="ECO:0000313" key="4">
    <source>
        <dbReference type="Proteomes" id="UP001139494"/>
    </source>
</evidence>
<dbReference type="NCBIfam" id="TIGR00051">
    <property type="entry name" value="YbgC/FadM family acyl-CoA thioesterase"/>
    <property type="match status" value="1"/>
</dbReference>
<dbReference type="PANTHER" id="PTHR31793:SF27">
    <property type="entry name" value="NOVEL THIOESTERASE SUPERFAMILY DOMAIN AND SAPOSIN A-TYPE DOMAIN CONTAINING PROTEIN (0610012H03RIK)"/>
    <property type="match status" value="1"/>
</dbReference>
<evidence type="ECO:0000313" key="3">
    <source>
        <dbReference type="EMBL" id="MCQ4332172.1"/>
    </source>
</evidence>
<dbReference type="InterPro" id="IPR029069">
    <property type="entry name" value="HotDog_dom_sf"/>
</dbReference>
<evidence type="ECO:0000256" key="1">
    <source>
        <dbReference type="ARBA" id="ARBA00005953"/>
    </source>
</evidence>
<reference evidence="3" key="1">
    <citation type="journal article" date="2023" name="Front. Microbiol.">
        <title>Genomic-based phylogenetic and metabolic analyses of the genus Natronomonas, and description of Natronomonas aquatica sp. nov.</title>
        <authorList>
            <person name="Garcia-Roldan A."/>
            <person name="Duran-Viseras A."/>
            <person name="de la Haba R.R."/>
            <person name="Corral P."/>
            <person name="Sanchez-Porro C."/>
            <person name="Ventosa A."/>
        </authorList>
    </citation>
    <scope>NUCLEOTIDE SEQUENCE</scope>
    <source>
        <strain evidence="3">F2-12</strain>
    </source>
</reference>
<dbReference type="Proteomes" id="UP001139494">
    <property type="component" value="Unassembled WGS sequence"/>
</dbReference>
<dbReference type="Pfam" id="PF13279">
    <property type="entry name" value="4HBT_2"/>
    <property type="match status" value="1"/>
</dbReference>
<dbReference type="SUPFAM" id="SSF54637">
    <property type="entry name" value="Thioesterase/thiol ester dehydrase-isomerase"/>
    <property type="match status" value="1"/>
</dbReference>
<proteinExistence type="inferred from homology"/>
<dbReference type="EMBL" id="JAHLKM010000001">
    <property type="protein sequence ID" value="MCQ4332172.1"/>
    <property type="molecule type" value="Genomic_DNA"/>
</dbReference>
<dbReference type="CDD" id="cd00586">
    <property type="entry name" value="4HBT"/>
    <property type="match status" value="1"/>
</dbReference>
<keyword evidence="2" id="KW-0378">Hydrolase</keyword>
<gene>
    <name evidence="3" type="ORF">KM295_01445</name>
</gene>
<dbReference type="PANTHER" id="PTHR31793">
    <property type="entry name" value="4-HYDROXYBENZOYL-COA THIOESTERASE FAMILY MEMBER"/>
    <property type="match status" value="1"/>
</dbReference>
<dbReference type="InterPro" id="IPR050563">
    <property type="entry name" value="4-hydroxybenzoyl-CoA_TE"/>
</dbReference>
<comment type="similarity">
    <text evidence="1">Belongs to the 4-hydroxybenzoyl-CoA thioesterase family.</text>
</comment>
<accession>A0A9R1CQU0</accession>
<dbReference type="RefSeq" id="WP_256028090.1">
    <property type="nucleotide sequence ID" value="NZ_JAHLKM010000001.1"/>
</dbReference>
<dbReference type="InterPro" id="IPR006684">
    <property type="entry name" value="YbgC/YbaW"/>
</dbReference>
<evidence type="ECO:0000256" key="2">
    <source>
        <dbReference type="ARBA" id="ARBA00022801"/>
    </source>
</evidence>
<name>A0A9R1CQU0_9EURY</name>
<comment type="caution">
    <text evidence="3">The sequence shown here is derived from an EMBL/GenBank/DDBJ whole genome shotgun (WGS) entry which is preliminary data.</text>
</comment>
<dbReference type="AlphaFoldDB" id="A0A9R1CQU0"/>
<keyword evidence="4" id="KW-1185">Reference proteome</keyword>
<dbReference type="Gene3D" id="3.10.129.10">
    <property type="entry name" value="Hotdog Thioesterase"/>
    <property type="match status" value="1"/>
</dbReference>
<organism evidence="3 4">
    <name type="scientific">Natronomonas aquatica</name>
    <dbReference type="NCBI Taxonomy" id="2841590"/>
    <lineage>
        <taxon>Archaea</taxon>
        <taxon>Methanobacteriati</taxon>
        <taxon>Methanobacteriota</taxon>
        <taxon>Stenosarchaea group</taxon>
        <taxon>Halobacteria</taxon>
        <taxon>Halobacteriales</taxon>
        <taxon>Natronomonadaceae</taxon>
        <taxon>Natronomonas</taxon>
    </lineage>
</organism>
<dbReference type="PIRSF" id="PIRSF003230">
    <property type="entry name" value="YbgC"/>
    <property type="match status" value="1"/>
</dbReference>
<sequence length="139" mass="15954">MDAVYENTVRFEETDAQGIVFYGNYATYQDETFTEYLAAVGHPYDEIRDRGWDLHVVNMELNYRKPARFRDRLSNSMRVHRIEQSSIGFEYECHNADGELLVDGTVTHVVVDDSGSPTDVPTELREAVLDYQDDPPEGV</sequence>
<protein>
    <submittedName>
        <fullName evidence="3">Acyl-CoA thioesterase</fullName>
    </submittedName>
</protein>